<keyword evidence="2" id="KW-0805">Transcription regulation</keyword>
<keyword evidence="7" id="KW-1185">Reference proteome</keyword>
<dbReference type="SUPFAM" id="SSF46785">
    <property type="entry name" value="Winged helix' DNA-binding domain"/>
    <property type="match status" value="1"/>
</dbReference>
<evidence type="ECO:0000256" key="4">
    <source>
        <dbReference type="ARBA" id="ARBA00023163"/>
    </source>
</evidence>
<dbReference type="InterPro" id="IPR005119">
    <property type="entry name" value="LysR_subst-bd"/>
</dbReference>
<evidence type="ECO:0000256" key="1">
    <source>
        <dbReference type="ARBA" id="ARBA00009437"/>
    </source>
</evidence>
<dbReference type="PANTHER" id="PTHR30118:SF15">
    <property type="entry name" value="TRANSCRIPTIONAL REGULATORY PROTEIN"/>
    <property type="match status" value="1"/>
</dbReference>
<keyword evidence="3" id="KW-0238">DNA-binding</keyword>
<evidence type="ECO:0000256" key="3">
    <source>
        <dbReference type="ARBA" id="ARBA00023125"/>
    </source>
</evidence>
<dbReference type="Gene3D" id="1.10.10.10">
    <property type="entry name" value="Winged helix-like DNA-binding domain superfamily/Winged helix DNA-binding domain"/>
    <property type="match status" value="1"/>
</dbReference>
<dbReference type="SUPFAM" id="SSF53850">
    <property type="entry name" value="Periplasmic binding protein-like II"/>
    <property type="match status" value="1"/>
</dbReference>
<sequence length="324" mass="35897">MHSIDLKHMRVFLRLVRERSASRVAAEMGMSQQAISGYLKRLRDALPHEIFVRHSTGIEPTDFALDIARKFERILSDVDDVVLADFDPAALERSVGIVANEYAQLSILPRFIAKVREAAPKVSVRVMDFYRETHAEQLERGDADIAVGFAKFFDDSLARVSLAEERYCCVVGEQSGIVRGLRNLSDVAMFPRVDFTDSASYSHDAVSQFLAAHDALIPPVATLACYTSLKPFLEFNDVVAFVPSAIADAFQLTKLQLDSMPETFATAVGWHRKRSGNPLGVWLRGMLKEALEDSVTFRDPGIACKRCLSSPHAMCTGTLLSGQV</sequence>
<comment type="similarity">
    <text evidence="1">Belongs to the LysR transcriptional regulatory family.</text>
</comment>
<evidence type="ECO:0000313" key="6">
    <source>
        <dbReference type="EMBL" id="UVA81579.1"/>
    </source>
</evidence>
<dbReference type="EMBL" id="CP102780">
    <property type="protein sequence ID" value="UVA81579.1"/>
    <property type="molecule type" value="Genomic_DNA"/>
</dbReference>
<dbReference type="InterPro" id="IPR050389">
    <property type="entry name" value="LysR-type_TF"/>
</dbReference>
<evidence type="ECO:0000313" key="7">
    <source>
        <dbReference type="Proteomes" id="UP001058980"/>
    </source>
</evidence>
<name>A0ABY5QLT2_9BURK</name>
<protein>
    <submittedName>
        <fullName evidence="6">LysR family transcriptional regulator</fullName>
    </submittedName>
</protein>
<dbReference type="InterPro" id="IPR000847">
    <property type="entry name" value="LysR_HTH_N"/>
</dbReference>
<gene>
    <name evidence="6" type="ORF">NTU39_11535</name>
</gene>
<reference evidence="6" key="1">
    <citation type="submission" date="2022-08" db="EMBL/GenBank/DDBJ databases">
        <title>Multi-unit outbreak of Pandoraea commovens among non-cystic fibrosis intensive care patients from 2019 to 2021 in Berlin, Germany.</title>
        <authorList>
            <person name="Menzel P."/>
        </authorList>
    </citation>
    <scope>NUCLEOTIDE SEQUENCE</scope>
    <source>
        <strain evidence="6">LB-19-202-79</strain>
    </source>
</reference>
<evidence type="ECO:0000259" key="5">
    <source>
        <dbReference type="PROSITE" id="PS50931"/>
    </source>
</evidence>
<organism evidence="6 7">
    <name type="scientific">Pandoraea commovens</name>
    <dbReference type="NCBI Taxonomy" id="2508289"/>
    <lineage>
        <taxon>Bacteria</taxon>
        <taxon>Pseudomonadati</taxon>
        <taxon>Pseudomonadota</taxon>
        <taxon>Betaproteobacteria</taxon>
        <taxon>Burkholderiales</taxon>
        <taxon>Burkholderiaceae</taxon>
        <taxon>Pandoraea</taxon>
    </lineage>
</organism>
<dbReference type="Gene3D" id="3.40.190.10">
    <property type="entry name" value="Periplasmic binding protein-like II"/>
    <property type="match status" value="2"/>
</dbReference>
<dbReference type="Pfam" id="PF03466">
    <property type="entry name" value="LysR_substrate"/>
    <property type="match status" value="1"/>
</dbReference>
<accession>A0ABY5QLT2</accession>
<dbReference type="RefSeq" id="WP_257959855.1">
    <property type="nucleotide sequence ID" value="NZ_CP102780.1"/>
</dbReference>
<proteinExistence type="inferred from homology"/>
<dbReference type="Proteomes" id="UP001058980">
    <property type="component" value="Chromosome"/>
</dbReference>
<dbReference type="InterPro" id="IPR036388">
    <property type="entry name" value="WH-like_DNA-bd_sf"/>
</dbReference>
<keyword evidence="4" id="KW-0804">Transcription</keyword>
<dbReference type="PROSITE" id="PS50931">
    <property type="entry name" value="HTH_LYSR"/>
    <property type="match status" value="1"/>
</dbReference>
<evidence type="ECO:0000256" key="2">
    <source>
        <dbReference type="ARBA" id="ARBA00023015"/>
    </source>
</evidence>
<feature type="domain" description="HTH lysR-type" evidence="5">
    <location>
        <begin position="4"/>
        <end position="61"/>
    </location>
</feature>
<dbReference type="PANTHER" id="PTHR30118">
    <property type="entry name" value="HTH-TYPE TRANSCRIPTIONAL REGULATOR LEUO-RELATED"/>
    <property type="match status" value="1"/>
</dbReference>
<dbReference type="InterPro" id="IPR036390">
    <property type="entry name" value="WH_DNA-bd_sf"/>
</dbReference>
<dbReference type="Pfam" id="PF00126">
    <property type="entry name" value="HTH_1"/>
    <property type="match status" value="1"/>
</dbReference>